<feature type="transmembrane region" description="Helical" evidence="11">
    <location>
        <begin position="309"/>
        <end position="330"/>
    </location>
</feature>
<dbReference type="InterPro" id="IPR006187">
    <property type="entry name" value="Claudin"/>
</dbReference>
<evidence type="ECO:0000313" key="12">
    <source>
        <dbReference type="EMBL" id="KAI2651321.1"/>
    </source>
</evidence>
<evidence type="ECO:0000256" key="11">
    <source>
        <dbReference type="SAM" id="Phobius"/>
    </source>
</evidence>
<dbReference type="Proteomes" id="UP000830375">
    <property type="component" value="Unassembled WGS sequence"/>
</dbReference>
<evidence type="ECO:0000256" key="1">
    <source>
        <dbReference type="ARBA" id="ARBA00004435"/>
    </source>
</evidence>
<feature type="compositionally biased region" description="Polar residues" evidence="10">
    <location>
        <begin position="455"/>
        <end position="473"/>
    </location>
</feature>
<comment type="subcellular location">
    <subcellularLocation>
        <location evidence="1">Cell junction</location>
        <location evidence="1">Tight junction</location>
    </subcellularLocation>
    <subcellularLocation>
        <location evidence="2">Cell membrane</location>
        <topology evidence="2">Multi-pass membrane protein</topology>
    </subcellularLocation>
</comment>
<dbReference type="Pfam" id="PF00822">
    <property type="entry name" value="PMP22_Claudin"/>
    <property type="match status" value="2"/>
</dbReference>
<evidence type="ECO:0000256" key="5">
    <source>
        <dbReference type="ARBA" id="ARBA00022475"/>
    </source>
</evidence>
<comment type="similarity">
    <text evidence="3">Belongs to the claudin family.</text>
</comment>
<feature type="transmembrane region" description="Helical" evidence="11">
    <location>
        <begin position="7"/>
        <end position="30"/>
    </location>
</feature>
<name>A0ABQ8LKX9_LABRO</name>
<proteinExistence type="inferred from homology"/>
<feature type="transmembrane region" description="Helical" evidence="11">
    <location>
        <begin position="164"/>
        <end position="182"/>
    </location>
</feature>
<evidence type="ECO:0000256" key="9">
    <source>
        <dbReference type="ARBA" id="ARBA00023136"/>
    </source>
</evidence>
<organism evidence="12 13">
    <name type="scientific">Labeo rohita</name>
    <name type="common">Indian major carp</name>
    <name type="synonym">Cyprinus rohita</name>
    <dbReference type="NCBI Taxonomy" id="84645"/>
    <lineage>
        <taxon>Eukaryota</taxon>
        <taxon>Metazoa</taxon>
        <taxon>Chordata</taxon>
        <taxon>Craniata</taxon>
        <taxon>Vertebrata</taxon>
        <taxon>Euteleostomi</taxon>
        <taxon>Actinopterygii</taxon>
        <taxon>Neopterygii</taxon>
        <taxon>Teleostei</taxon>
        <taxon>Ostariophysi</taxon>
        <taxon>Cypriniformes</taxon>
        <taxon>Cyprinidae</taxon>
        <taxon>Labeoninae</taxon>
        <taxon>Labeonini</taxon>
        <taxon>Labeo</taxon>
    </lineage>
</organism>
<keyword evidence="5" id="KW-1003">Cell membrane</keyword>
<keyword evidence="8 11" id="KW-1133">Transmembrane helix</keyword>
<keyword evidence="13" id="KW-1185">Reference proteome</keyword>
<feature type="transmembrane region" description="Helical" evidence="11">
    <location>
        <begin position="117"/>
        <end position="144"/>
    </location>
</feature>
<keyword evidence="7" id="KW-0965">Cell junction</keyword>
<evidence type="ECO:0000256" key="10">
    <source>
        <dbReference type="SAM" id="MobiDB-lite"/>
    </source>
</evidence>
<sequence length="541" mass="58064">MPSTGCQILGICLAMVGFLGSIVVCGLPNWKVSAFIGANIVTSQIIWEGLWMNCVVQSTGQMQCKVYDSLLALPQDLQGARALVIIAIIAGMFGLILSIVGGKCTNFVEDEASKAKVAIASGVIFIIAGLLVLIPVCWTAHTIIRDFYNPVLVDSQRRELGESLYVGWASAGLLLLGGGLLCSSCPPREDDRPDVMYSKARKHHKAFKKPLTGEKNEECSCGCEHLNSSKMVSLGMHMLASALSLLGWVGALLSCIMPMWRVTAFIGTTIVTSEIMWEGIWMSCVIQSTGQMQCKPYESTLALGTDLQAARALTVMAILLGGVGLVLAFIGGKCTVFMDRSKRSKARVATAAGVTLIVAGVLILIPVSWSAGIVVRAFYNPQMADSQRREIGGAIYVGWGASIILILGGGMLCTTICKDKSEDDSGRSVKYLIVRSSQAGSSRAGSQRMRPISVRSMQSGAPSVRSQWSQKPPFNQGRPPSVGSYQSRPSTTKSQLAKAESMPESEQDEWALTKSPKLIDDGLDQTLDAFEPSESDPKTYI</sequence>
<keyword evidence="6 11" id="KW-0812">Transmembrane</keyword>
<feature type="region of interest" description="Disordered" evidence="10">
    <location>
        <begin position="440"/>
        <end position="541"/>
    </location>
</feature>
<feature type="transmembrane region" description="Helical" evidence="11">
    <location>
        <begin position="351"/>
        <end position="375"/>
    </location>
</feature>
<dbReference type="PRINTS" id="PR01077">
    <property type="entry name" value="CLAUDIN"/>
</dbReference>
<comment type="caution">
    <text evidence="12">The sequence shown here is derived from an EMBL/GenBank/DDBJ whole genome shotgun (WGS) entry which is preliminary data.</text>
</comment>
<gene>
    <name evidence="12" type="ORF">H4Q32_019373</name>
</gene>
<dbReference type="InterPro" id="IPR017974">
    <property type="entry name" value="Claudin_CS"/>
</dbReference>
<dbReference type="PANTHER" id="PTHR12002">
    <property type="entry name" value="CLAUDIN"/>
    <property type="match status" value="1"/>
</dbReference>
<evidence type="ECO:0000256" key="2">
    <source>
        <dbReference type="ARBA" id="ARBA00004651"/>
    </source>
</evidence>
<dbReference type="InterPro" id="IPR004031">
    <property type="entry name" value="PMP22/EMP/MP20/Claudin"/>
</dbReference>
<evidence type="ECO:0000313" key="13">
    <source>
        <dbReference type="Proteomes" id="UP000830375"/>
    </source>
</evidence>
<dbReference type="PROSITE" id="PS01346">
    <property type="entry name" value="CLAUDIN"/>
    <property type="match status" value="1"/>
</dbReference>
<reference evidence="12 13" key="1">
    <citation type="submission" date="2022-01" db="EMBL/GenBank/DDBJ databases">
        <title>A high-quality chromosome-level genome assembly of rohu carp, Labeo rohita.</title>
        <authorList>
            <person name="Arick M.A. II"/>
            <person name="Hsu C.-Y."/>
            <person name="Magbanua Z."/>
            <person name="Pechanova O."/>
            <person name="Grover C."/>
            <person name="Miller E."/>
            <person name="Thrash A."/>
            <person name="Ezzel L."/>
            <person name="Alam S."/>
            <person name="Benzie J."/>
            <person name="Hamilton M."/>
            <person name="Karsi A."/>
            <person name="Lawrence M.L."/>
            <person name="Peterson D.G."/>
        </authorList>
    </citation>
    <scope>NUCLEOTIDE SEQUENCE [LARGE SCALE GENOMIC DNA]</scope>
    <source>
        <strain evidence="13">BAU-BD-2019</strain>
        <tissue evidence="12">Blood</tissue>
    </source>
</reference>
<feature type="compositionally biased region" description="Polar residues" evidence="10">
    <location>
        <begin position="483"/>
        <end position="495"/>
    </location>
</feature>
<feature type="transmembrane region" description="Helical" evidence="11">
    <location>
        <begin position="238"/>
        <end position="260"/>
    </location>
</feature>
<keyword evidence="9 11" id="KW-0472">Membrane</keyword>
<evidence type="ECO:0000256" key="6">
    <source>
        <dbReference type="ARBA" id="ARBA00022692"/>
    </source>
</evidence>
<evidence type="ECO:0000256" key="7">
    <source>
        <dbReference type="ARBA" id="ARBA00022949"/>
    </source>
</evidence>
<evidence type="ECO:0000256" key="3">
    <source>
        <dbReference type="ARBA" id="ARBA00008295"/>
    </source>
</evidence>
<dbReference type="Gene3D" id="1.20.140.150">
    <property type="match status" value="2"/>
</dbReference>
<evidence type="ECO:0000256" key="8">
    <source>
        <dbReference type="ARBA" id="ARBA00022989"/>
    </source>
</evidence>
<dbReference type="EMBL" id="JACTAM010000021">
    <property type="protein sequence ID" value="KAI2651321.1"/>
    <property type="molecule type" value="Genomic_DNA"/>
</dbReference>
<evidence type="ECO:0000256" key="4">
    <source>
        <dbReference type="ARBA" id="ARBA00022427"/>
    </source>
</evidence>
<keyword evidence="4" id="KW-0796">Tight junction</keyword>
<feature type="transmembrane region" description="Helical" evidence="11">
    <location>
        <begin position="82"/>
        <end position="105"/>
    </location>
</feature>
<accession>A0ABQ8LKX9</accession>
<protein>
    <submittedName>
        <fullName evidence="12">Claudin-4</fullName>
    </submittedName>
</protein>
<feature type="transmembrane region" description="Helical" evidence="11">
    <location>
        <begin position="395"/>
        <end position="417"/>
    </location>
</feature>